<evidence type="ECO:0000313" key="1">
    <source>
        <dbReference type="EMBL" id="GAH98486.1"/>
    </source>
</evidence>
<dbReference type="EMBL" id="BARV01000443">
    <property type="protein sequence ID" value="GAH98486.1"/>
    <property type="molecule type" value="Genomic_DNA"/>
</dbReference>
<dbReference type="AlphaFoldDB" id="X1JUT7"/>
<gene>
    <name evidence="1" type="ORF">S06H3_01701</name>
</gene>
<comment type="caution">
    <text evidence="1">The sequence shown here is derived from an EMBL/GenBank/DDBJ whole genome shotgun (WGS) entry which is preliminary data.</text>
</comment>
<organism evidence="1">
    <name type="scientific">marine sediment metagenome</name>
    <dbReference type="NCBI Taxonomy" id="412755"/>
    <lineage>
        <taxon>unclassified sequences</taxon>
        <taxon>metagenomes</taxon>
        <taxon>ecological metagenomes</taxon>
    </lineage>
</organism>
<reference evidence="1" key="1">
    <citation type="journal article" date="2014" name="Front. Microbiol.">
        <title>High frequency of phylogenetically diverse reductive dehalogenase-homologous genes in deep subseafloor sedimentary metagenomes.</title>
        <authorList>
            <person name="Kawai M."/>
            <person name="Futagami T."/>
            <person name="Toyoda A."/>
            <person name="Takaki Y."/>
            <person name="Nishi S."/>
            <person name="Hori S."/>
            <person name="Arai W."/>
            <person name="Tsubouchi T."/>
            <person name="Morono Y."/>
            <person name="Uchiyama I."/>
            <person name="Ito T."/>
            <person name="Fujiyama A."/>
            <person name="Inagaki F."/>
            <person name="Takami H."/>
        </authorList>
    </citation>
    <scope>NUCLEOTIDE SEQUENCE</scope>
    <source>
        <strain evidence="1">Expedition CK06-06</strain>
    </source>
</reference>
<accession>X1JUT7</accession>
<sequence length="114" mass="13245">MNSIVCSLLLIFCFSYLNGQDIERVRILSKEVKILNLLNGIEFSKEQKESIKKSIKKIEDIEKDFEREMVEYVELFEVGLEKSIEILGDGKELPPSLTKNISTYNHTLIEMIFI</sequence>
<proteinExistence type="predicted"/>
<name>X1JUT7_9ZZZZ</name>
<protein>
    <submittedName>
        <fullName evidence="1">Uncharacterized protein</fullName>
    </submittedName>
</protein>